<sequence>MTKSGGEGINIVCVAPGLGTRGRGTAEDFLNLVTKTNSTVPQPPACVAGVRLIGKGRSVARGPRQDLEDLDKT</sequence>
<keyword evidence="2" id="KW-1185">Reference proteome</keyword>
<proteinExistence type="predicted"/>
<gene>
    <name evidence="1" type="ORF">JYU34_011514</name>
</gene>
<evidence type="ECO:0000313" key="1">
    <source>
        <dbReference type="EMBL" id="KAG7304563.1"/>
    </source>
</evidence>
<name>A0ABQ7QI11_PLUXY</name>
<reference evidence="1 2" key="1">
    <citation type="submission" date="2021-06" db="EMBL/GenBank/DDBJ databases">
        <title>A haploid diamondback moth (Plutella xylostella L.) genome assembly resolves 31 chromosomes and identifies a diamide resistance mutation.</title>
        <authorList>
            <person name="Ward C.M."/>
            <person name="Perry K.D."/>
            <person name="Baker G."/>
            <person name="Powis K."/>
            <person name="Heckel D.G."/>
            <person name="Baxter S.W."/>
        </authorList>
    </citation>
    <scope>NUCLEOTIDE SEQUENCE [LARGE SCALE GENOMIC DNA]</scope>
    <source>
        <strain evidence="1 2">LV</strain>
        <tissue evidence="1">Single pupa</tissue>
    </source>
</reference>
<dbReference type="EMBL" id="JAHIBW010000015">
    <property type="protein sequence ID" value="KAG7304563.1"/>
    <property type="molecule type" value="Genomic_DNA"/>
</dbReference>
<comment type="caution">
    <text evidence="1">The sequence shown here is derived from an EMBL/GenBank/DDBJ whole genome shotgun (WGS) entry which is preliminary data.</text>
</comment>
<evidence type="ECO:0000313" key="2">
    <source>
        <dbReference type="Proteomes" id="UP000823941"/>
    </source>
</evidence>
<dbReference type="Proteomes" id="UP000823941">
    <property type="component" value="Chromosome 15"/>
</dbReference>
<protein>
    <submittedName>
        <fullName evidence="1">Uncharacterized protein</fullName>
    </submittedName>
</protein>
<organism evidence="1 2">
    <name type="scientific">Plutella xylostella</name>
    <name type="common">Diamondback moth</name>
    <name type="synonym">Plutella maculipennis</name>
    <dbReference type="NCBI Taxonomy" id="51655"/>
    <lineage>
        <taxon>Eukaryota</taxon>
        <taxon>Metazoa</taxon>
        <taxon>Ecdysozoa</taxon>
        <taxon>Arthropoda</taxon>
        <taxon>Hexapoda</taxon>
        <taxon>Insecta</taxon>
        <taxon>Pterygota</taxon>
        <taxon>Neoptera</taxon>
        <taxon>Endopterygota</taxon>
        <taxon>Lepidoptera</taxon>
        <taxon>Glossata</taxon>
        <taxon>Ditrysia</taxon>
        <taxon>Yponomeutoidea</taxon>
        <taxon>Plutellidae</taxon>
        <taxon>Plutella</taxon>
    </lineage>
</organism>
<accession>A0ABQ7QI11</accession>